<dbReference type="Pfam" id="PF01400">
    <property type="entry name" value="Astacin"/>
    <property type="match status" value="1"/>
</dbReference>
<comment type="cofactor">
    <cofactor evidence="6 7">
        <name>Zn(2+)</name>
        <dbReference type="ChEBI" id="CHEBI:29105"/>
    </cofactor>
    <text evidence="6 7">Binds 1 zinc ion per subunit.</text>
</comment>
<accession>A0A816RSV2</accession>
<evidence type="ECO:0000259" key="8">
    <source>
        <dbReference type="PROSITE" id="PS51864"/>
    </source>
</evidence>
<keyword evidence="2 6" id="KW-0479">Metal-binding</keyword>
<keyword evidence="4 6" id="KW-0862">Zinc</keyword>
<evidence type="ECO:0000256" key="5">
    <source>
        <dbReference type="ARBA" id="ARBA00023049"/>
    </source>
</evidence>
<dbReference type="EMBL" id="CAJNRE010009106">
    <property type="protein sequence ID" value="CAF2079471.1"/>
    <property type="molecule type" value="Genomic_DNA"/>
</dbReference>
<evidence type="ECO:0000256" key="1">
    <source>
        <dbReference type="ARBA" id="ARBA00022670"/>
    </source>
</evidence>
<dbReference type="PANTHER" id="PTHR10127:SF780">
    <property type="entry name" value="METALLOENDOPEPTIDASE"/>
    <property type="match status" value="1"/>
</dbReference>
<feature type="binding site" evidence="6">
    <location>
        <position position="171"/>
    </location>
    <ligand>
        <name>Zn(2+)</name>
        <dbReference type="ChEBI" id="CHEBI:29105"/>
        <note>catalytic</note>
    </ligand>
</feature>
<evidence type="ECO:0000313" key="9">
    <source>
        <dbReference type="EMBL" id="CAF2079471.1"/>
    </source>
</evidence>
<dbReference type="InterPro" id="IPR034035">
    <property type="entry name" value="Astacin-like_dom"/>
</dbReference>
<keyword evidence="1 6" id="KW-0645">Protease</keyword>
<comment type="caution">
    <text evidence="9">The sequence shown here is derived from an EMBL/GenBank/DDBJ whole genome shotgun (WGS) entry which is preliminary data.</text>
</comment>
<feature type="binding site" evidence="6">
    <location>
        <position position="161"/>
    </location>
    <ligand>
        <name>Zn(2+)</name>
        <dbReference type="ChEBI" id="CHEBI:29105"/>
        <note>catalytic</note>
    </ligand>
</feature>
<name>A0A816RSV2_9BILA</name>
<dbReference type="SMART" id="SM00235">
    <property type="entry name" value="ZnMc"/>
    <property type="match status" value="1"/>
</dbReference>
<dbReference type="GO" id="GO:0004222">
    <property type="term" value="F:metalloendopeptidase activity"/>
    <property type="evidence" value="ECO:0007669"/>
    <property type="project" value="UniProtKB-UniRule"/>
</dbReference>
<keyword evidence="5 6" id="KW-0482">Metalloprotease</keyword>
<reference evidence="9" key="1">
    <citation type="submission" date="2021-02" db="EMBL/GenBank/DDBJ databases">
        <authorList>
            <person name="Nowell W R."/>
        </authorList>
    </citation>
    <scope>NUCLEOTIDE SEQUENCE</scope>
</reference>
<dbReference type="Gene3D" id="3.40.390.10">
    <property type="entry name" value="Collagenase (Catalytic Domain)"/>
    <property type="match status" value="1"/>
</dbReference>
<proteinExistence type="predicted"/>
<dbReference type="PANTHER" id="PTHR10127">
    <property type="entry name" value="DISCOIDIN, CUB, EGF, LAMININ , AND ZINC METALLOPROTEASE DOMAIN CONTAINING"/>
    <property type="match status" value="1"/>
</dbReference>
<sequence>MFVTAVVLTYCFLVHGLPIIEKPTIETEEVLSKDDYPELSSDKFEGDMILSTGRGLAIYGDENRWPKNIIPYDISAITDTLHLNLITNAMKTLMYAVGTPNYQSTTRTSCVYFRPKNENDTNFLTIQYGKGCSATVGFRKSQRIVMNLAKKGCFRSGTIQHELLHVLGFWHEQSRPDRDDYLTIHHENIQEDRHHNFNKYEWSSKAYNQGYPYDYKSLMHYGAKAFSKNGEPTLVPKQTNAVIGLREKLSEQDIVEVRHLYKCEN</sequence>
<evidence type="ECO:0000313" key="10">
    <source>
        <dbReference type="Proteomes" id="UP000663824"/>
    </source>
</evidence>
<feature type="active site" evidence="6">
    <location>
        <position position="162"/>
    </location>
</feature>
<feature type="domain" description="Peptidase M12A" evidence="8">
    <location>
        <begin position="56"/>
        <end position="264"/>
    </location>
</feature>
<dbReference type="GO" id="GO:0006508">
    <property type="term" value="P:proteolysis"/>
    <property type="evidence" value="ECO:0007669"/>
    <property type="project" value="UniProtKB-KW"/>
</dbReference>
<dbReference type="InterPro" id="IPR001506">
    <property type="entry name" value="Peptidase_M12A"/>
</dbReference>
<keyword evidence="3 6" id="KW-0378">Hydrolase</keyword>
<evidence type="ECO:0000256" key="2">
    <source>
        <dbReference type="ARBA" id="ARBA00022723"/>
    </source>
</evidence>
<dbReference type="SUPFAM" id="SSF55486">
    <property type="entry name" value="Metalloproteases ('zincins'), catalytic domain"/>
    <property type="match status" value="1"/>
</dbReference>
<keyword evidence="7" id="KW-0732">Signal</keyword>
<feature type="signal peptide" evidence="7">
    <location>
        <begin position="1"/>
        <end position="16"/>
    </location>
</feature>
<feature type="chain" id="PRO_5033109695" description="Metalloendopeptidase" evidence="7">
    <location>
        <begin position="17"/>
        <end position="265"/>
    </location>
</feature>
<evidence type="ECO:0000256" key="7">
    <source>
        <dbReference type="RuleBase" id="RU361183"/>
    </source>
</evidence>
<gene>
    <name evidence="9" type="ORF">MBJ925_LOCUS18209</name>
</gene>
<comment type="caution">
    <text evidence="6">Lacks conserved residue(s) required for the propagation of feature annotation.</text>
</comment>
<dbReference type="EC" id="3.4.24.-" evidence="7"/>
<dbReference type="GO" id="GO:0008270">
    <property type="term" value="F:zinc ion binding"/>
    <property type="evidence" value="ECO:0007669"/>
    <property type="project" value="UniProtKB-UniRule"/>
</dbReference>
<evidence type="ECO:0000256" key="6">
    <source>
        <dbReference type="PROSITE-ProRule" id="PRU01211"/>
    </source>
</evidence>
<dbReference type="PROSITE" id="PS51864">
    <property type="entry name" value="ASTACIN"/>
    <property type="match status" value="1"/>
</dbReference>
<dbReference type="Proteomes" id="UP000663824">
    <property type="component" value="Unassembled WGS sequence"/>
</dbReference>
<dbReference type="InterPro" id="IPR006026">
    <property type="entry name" value="Peptidase_Metallo"/>
</dbReference>
<dbReference type="InterPro" id="IPR024079">
    <property type="entry name" value="MetalloPept_cat_dom_sf"/>
</dbReference>
<evidence type="ECO:0000256" key="4">
    <source>
        <dbReference type="ARBA" id="ARBA00022833"/>
    </source>
</evidence>
<dbReference type="CDD" id="cd04280">
    <property type="entry name" value="ZnMc_astacin_like"/>
    <property type="match status" value="1"/>
</dbReference>
<feature type="binding site" evidence="6">
    <location>
        <position position="165"/>
    </location>
    <ligand>
        <name>Zn(2+)</name>
        <dbReference type="ChEBI" id="CHEBI:29105"/>
        <note>catalytic</note>
    </ligand>
</feature>
<dbReference type="AlphaFoldDB" id="A0A816RSV2"/>
<organism evidence="9 10">
    <name type="scientific">Rotaria magnacalcarata</name>
    <dbReference type="NCBI Taxonomy" id="392030"/>
    <lineage>
        <taxon>Eukaryota</taxon>
        <taxon>Metazoa</taxon>
        <taxon>Spiralia</taxon>
        <taxon>Gnathifera</taxon>
        <taxon>Rotifera</taxon>
        <taxon>Eurotatoria</taxon>
        <taxon>Bdelloidea</taxon>
        <taxon>Philodinida</taxon>
        <taxon>Philodinidae</taxon>
        <taxon>Rotaria</taxon>
    </lineage>
</organism>
<protein>
    <recommendedName>
        <fullName evidence="7">Metalloendopeptidase</fullName>
        <ecNumber evidence="7">3.4.24.-</ecNumber>
    </recommendedName>
</protein>
<dbReference type="PRINTS" id="PR00480">
    <property type="entry name" value="ASTACIN"/>
</dbReference>
<evidence type="ECO:0000256" key="3">
    <source>
        <dbReference type="ARBA" id="ARBA00022801"/>
    </source>
</evidence>